<evidence type="ECO:0000313" key="6">
    <source>
        <dbReference type="EMBL" id="MTD15705.1"/>
    </source>
</evidence>
<keyword evidence="7" id="KW-1185">Reference proteome</keyword>
<name>A0A7K1FNG4_9ACTN</name>
<keyword evidence="1" id="KW-0812">Transmembrane</keyword>
<gene>
    <name evidence="6" type="ORF">GIS00_17360</name>
</gene>
<dbReference type="NCBIfam" id="TIGR00254">
    <property type="entry name" value="GGDEF"/>
    <property type="match status" value="1"/>
</dbReference>
<dbReference type="SUPFAM" id="SSF141868">
    <property type="entry name" value="EAL domain-like"/>
    <property type="match status" value="1"/>
</dbReference>
<dbReference type="InterPro" id="IPR052155">
    <property type="entry name" value="Biofilm_reg_signaling"/>
</dbReference>
<proteinExistence type="predicted"/>
<dbReference type="PANTHER" id="PTHR44757">
    <property type="entry name" value="DIGUANYLATE CYCLASE DGCP"/>
    <property type="match status" value="1"/>
</dbReference>
<organism evidence="6 7">
    <name type="scientific">Nakamurella alba</name>
    <dbReference type="NCBI Taxonomy" id="2665158"/>
    <lineage>
        <taxon>Bacteria</taxon>
        <taxon>Bacillati</taxon>
        <taxon>Actinomycetota</taxon>
        <taxon>Actinomycetes</taxon>
        <taxon>Nakamurellales</taxon>
        <taxon>Nakamurellaceae</taxon>
        <taxon>Nakamurella</taxon>
    </lineage>
</organism>
<evidence type="ECO:0000259" key="3">
    <source>
        <dbReference type="PROSITE" id="PS50883"/>
    </source>
</evidence>
<dbReference type="CDD" id="cd01949">
    <property type="entry name" value="GGDEF"/>
    <property type="match status" value="1"/>
</dbReference>
<feature type="domain" description="HAMP" evidence="4">
    <location>
        <begin position="11"/>
        <end position="60"/>
    </location>
</feature>
<keyword evidence="2" id="KW-0472">Membrane</keyword>
<feature type="domain" description="EAL" evidence="3">
    <location>
        <begin position="253"/>
        <end position="509"/>
    </location>
</feature>
<dbReference type="InterPro" id="IPR000160">
    <property type="entry name" value="GGDEF_dom"/>
</dbReference>
<dbReference type="RefSeq" id="WP_154769659.1">
    <property type="nucleotide sequence ID" value="NZ_WLYK01000006.1"/>
</dbReference>
<dbReference type="PROSITE" id="PS50883">
    <property type="entry name" value="EAL"/>
    <property type="match status" value="1"/>
</dbReference>
<dbReference type="Proteomes" id="UP000460221">
    <property type="component" value="Unassembled WGS sequence"/>
</dbReference>
<dbReference type="AlphaFoldDB" id="A0A7K1FNG4"/>
<evidence type="ECO:0000259" key="4">
    <source>
        <dbReference type="PROSITE" id="PS50885"/>
    </source>
</evidence>
<dbReference type="SUPFAM" id="SSF55073">
    <property type="entry name" value="Nucleotide cyclase"/>
    <property type="match status" value="1"/>
</dbReference>
<dbReference type="CDD" id="cd06225">
    <property type="entry name" value="HAMP"/>
    <property type="match status" value="1"/>
</dbReference>
<dbReference type="SMART" id="SM00267">
    <property type="entry name" value="GGDEF"/>
    <property type="match status" value="1"/>
</dbReference>
<dbReference type="Pfam" id="PF00990">
    <property type="entry name" value="GGDEF"/>
    <property type="match status" value="1"/>
</dbReference>
<comment type="caution">
    <text evidence="6">The sequence shown here is derived from an EMBL/GenBank/DDBJ whole genome shotgun (WGS) entry which is preliminary data.</text>
</comment>
<evidence type="ECO:0000259" key="5">
    <source>
        <dbReference type="PROSITE" id="PS50887"/>
    </source>
</evidence>
<dbReference type="InterPro" id="IPR035919">
    <property type="entry name" value="EAL_sf"/>
</dbReference>
<accession>A0A7K1FNG4</accession>
<evidence type="ECO:0000313" key="7">
    <source>
        <dbReference type="Proteomes" id="UP000460221"/>
    </source>
</evidence>
<dbReference type="GO" id="GO:0016020">
    <property type="term" value="C:membrane"/>
    <property type="evidence" value="ECO:0007669"/>
    <property type="project" value="InterPro"/>
</dbReference>
<reference evidence="6 7" key="1">
    <citation type="submission" date="2019-11" db="EMBL/GenBank/DDBJ databases">
        <authorList>
            <person name="Jiang L.-Q."/>
        </authorList>
    </citation>
    <scope>NUCLEOTIDE SEQUENCE [LARGE SCALE GENOMIC DNA]</scope>
    <source>
        <strain evidence="6 7">YIM 132087</strain>
    </source>
</reference>
<dbReference type="Gene3D" id="3.30.70.270">
    <property type="match status" value="1"/>
</dbReference>
<sequence length="520" mass="56431">MSGVTEPAQDRRLEELVDVVVRMASGDLDARMDISARRDLVDAVSTGINMLAGELRDVHAELEMRVAARTTELEAARVELERMALEDPLTGLANRVRLSERLAEACDRQDGRPPPSVLMIDVDHFKDINDTMGHAAGDAVLIEVARRLLSLVPDRATVARMGGDEFCVLVPEASRTTVHRMASEMLRALHGSFLIAGRIVSAGASIGVRDGEAGLGPAVLLRDADTALYAAKASGRGAVQVFRRDMHDAVVDRLTLGIDLAEAIAQDRLFLQFQPIVRLSDDVMVAAEALVRWQHPQRGLLSPSAFVPIAETSGLIDDLGRWVVRDAIRRLADWQRRLPLDPEFQLHVNISAVELRRSGMDRYVVDQLAAHGVPPSRLLIELSETALMTAGAGATDRLQALRDAGVGVAIDDFGTGYSSISYLRRLPIDTVKLDRSLITGLDRDPDQRGFLAAVLQLIDSVGLRSVVEGVESAGELRTLRDLGAGLAQGFHLGRPLSPTALEASWGPACRRQQVRGLHSA</sequence>
<keyword evidence="2" id="KW-1133">Transmembrane helix</keyword>
<dbReference type="EMBL" id="WLYK01000006">
    <property type="protein sequence ID" value="MTD15705.1"/>
    <property type="molecule type" value="Genomic_DNA"/>
</dbReference>
<dbReference type="PANTHER" id="PTHR44757:SF2">
    <property type="entry name" value="BIOFILM ARCHITECTURE MAINTENANCE PROTEIN MBAA"/>
    <property type="match status" value="1"/>
</dbReference>
<dbReference type="SMART" id="SM00052">
    <property type="entry name" value="EAL"/>
    <property type="match status" value="1"/>
</dbReference>
<evidence type="ECO:0000256" key="1">
    <source>
        <dbReference type="ARBA" id="ARBA00022692"/>
    </source>
</evidence>
<dbReference type="Pfam" id="PF00563">
    <property type="entry name" value="EAL"/>
    <property type="match status" value="1"/>
</dbReference>
<dbReference type="Gene3D" id="3.20.20.450">
    <property type="entry name" value="EAL domain"/>
    <property type="match status" value="1"/>
</dbReference>
<dbReference type="PROSITE" id="PS50887">
    <property type="entry name" value="GGDEF"/>
    <property type="match status" value="1"/>
</dbReference>
<dbReference type="InterPro" id="IPR003660">
    <property type="entry name" value="HAMP_dom"/>
</dbReference>
<protein>
    <submittedName>
        <fullName evidence="6">EAL domain-containing protein</fullName>
    </submittedName>
</protein>
<dbReference type="PROSITE" id="PS50885">
    <property type="entry name" value="HAMP"/>
    <property type="match status" value="1"/>
</dbReference>
<dbReference type="CDD" id="cd01948">
    <property type="entry name" value="EAL"/>
    <property type="match status" value="1"/>
</dbReference>
<dbReference type="InterPro" id="IPR001633">
    <property type="entry name" value="EAL_dom"/>
</dbReference>
<feature type="domain" description="GGDEF" evidence="5">
    <location>
        <begin position="113"/>
        <end position="244"/>
    </location>
</feature>
<evidence type="ECO:0000256" key="2">
    <source>
        <dbReference type="ARBA" id="ARBA00022989"/>
    </source>
</evidence>
<dbReference type="InterPro" id="IPR043128">
    <property type="entry name" value="Rev_trsase/Diguanyl_cyclase"/>
</dbReference>
<dbReference type="GO" id="GO:0007165">
    <property type="term" value="P:signal transduction"/>
    <property type="evidence" value="ECO:0007669"/>
    <property type="project" value="InterPro"/>
</dbReference>
<dbReference type="InterPro" id="IPR029787">
    <property type="entry name" value="Nucleotide_cyclase"/>
</dbReference>